<protein>
    <recommendedName>
        <fullName evidence="3">Serine/threonine-protein phosphatase 7 long form-like protein</fullName>
    </recommendedName>
</protein>
<feature type="non-terminal residue" evidence="1">
    <location>
        <position position="1"/>
    </location>
</feature>
<proteinExistence type="predicted"/>
<reference evidence="1 2" key="1">
    <citation type="journal article" date="2018" name="Front. Plant Sci.">
        <title>Red Clover (Trifolium pratense) and Zigzag Clover (T. medium) - A Picture of Genomic Similarities and Differences.</title>
        <authorList>
            <person name="Dluhosova J."/>
            <person name="Istvanek J."/>
            <person name="Nedelnik J."/>
            <person name="Repkova J."/>
        </authorList>
    </citation>
    <scope>NUCLEOTIDE SEQUENCE [LARGE SCALE GENOMIC DNA]</scope>
    <source>
        <strain evidence="2">cv. 10/8</strain>
        <tissue evidence="1">Leaf</tissue>
    </source>
</reference>
<evidence type="ECO:0000313" key="1">
    <source>
        <dbReference type="EMBL" id="MCH91342.1"/>
    </source>
</evidence>
<accession>A0A392MVM0</accession>
<organism evidence="1 2">
    <name type="scientific">Trifolium medium</name>
    <dbReference type="NCBI Taxonomy" id="97028"/>
    <lineage>
        <taxon>Eukaryota</taxon>
        <taxon>Viridiplantae</taxon>
        <taxon>Streptophyta</taxon>
        <taxon>Embryophyta</taxon>
        <taxon>Tracheophyta</taxon>
        <taxon>Spermatophyta</taxon>
        <taxon>Magnoliopsida</taxon>
        <taxon>eudicotyledons</taxon>
        <taxon>Gunneridae</taxon>
        <taxon>Pentapetalae</taxon>
        <taxon>rosids</taxon>
        <taxon>fabids</taxon>
        <taxon>Fabales</taxon>
        <taxon>Fabaceae</taxon>
        <taxon>Papilionoideae</taxon>
        <taxon>50 kb inversion clade</taxon>
        <taxon>NPAAA clade</taxon>
        <taxon>Hologalegina</taxon>
        <taxon>IRL clade</taxon>
        <taxon>Trifolieae</taxon>
        <taxon>Trifolium</taxon>
    </lineage>
</organism>
<dbReference type="Proteomes" id="UP000265520">
    <property type="component" value="Unassembled WGS sequence"/>
</dbReference>
<sequence length="231" mass="26342">GVVMMLTLLGAEPHYAERQVKEIKGAHTKRPTSSRTSPSGCIFAHAGRMNYFRRHAQKYCPPHYLKYFMDLEMVADYLWGAAALTHLYKGLSDNTAPSGKVIIGYMTLLQLWTDDGDVPARVGPSVVRSCADHSLPFISVCSFAYQSATDFLAVRPIHGPDVDSRAESLYFQEIHRGRVNKRPLWRRKLRRRARLPQTCLLLTIISDRLRLHWLIFWHASTDVVYDVATAR</sequence>
<keyword evidence="2" id="KW-1185">Reference proteome</keyword>
<name>A0A392MVM0_9FABA</name>
<evidence type="ECO:0000313" key="2">
    <source>
        <dbReference type="Proteomes" id="UP000265520"/>
    </source>
</evidence>
<dbReference type="EMBL" id="LXQA010020224">
    <property type="protein sequence ID" value="MCH91342.1"/>
    <property type="molecule type" value="Genomic_DNA"/>
</dbReference>
<gene>
    <name evidence="1" type="ORF">A2U01_0012269</name>
</gene>
<dbReference type="AlphaFoldDB" id="A0A392MVM0"/>
<evidence type="ECO:0008006" key="3">
    <source>
        <dbReference type="Google" id="ProtNLM"/>
    </source>
</evidence>
<comment type="caution">
    <text evidence="1">The sequence shown here is derived from an EMBL/GenBank/DDBJ whole genome shotgun (WGS) entry which is preliminary data.</text>
</comment>